<dbReference type="SMART" id="SM00670">
    <property type="entry name" value="PINc"/>
    <property type="match status" value="1"/>
</dbReference>
<accession>A0A062V1S9</accession>
<name>A0A062V1S9_9EURY</name>
<dbReference type="AlphaFoldDB" id="A0A062V1S9"/>
<keyword evidence="3" id="KW-1185">Reference proteome</keyword>
<evidence type="ECO:0000259" key="1">
    <source>
        <dbReference type="SMART" id="SM00670"/>
    </source>
</evidence>
<proteinExistence type="predicted"/>
<evidence type="ECO:0000313" key="2">
    <source>
        <dbReference type="EMBL" id="KCZ71322.1"/>
    </source>
</evidence>
<dbReference type="Pfam" id="PF10130">
    <property type="entry name" value="PIN_2"/>
    <property type="match status" value="1"/>
</dbReference>
<gene>
    <name evidence="2" type="ORF">ANME2D_02049</name>
</gene>
<dbReference type="InterPro" id="IPR029060">
    <property type="entry name" value="PIN-like_dom_sf"/>
</dbReference>
<evidence type="ECO:0000313" key="3">
    <source>
        <dbReference type="Proteomes" id="UP000027153"/>
    </source>
</evidence>
<dbReference type="RefSeq" id="WP_048091196.1">
    <property type="nucleotide sequence ID" value="NZ_JMIY01000005.1"/>
</dbReference>
<dbReference type="SUPFAM" id="SSF88723">
    <property type="entry name" value="PIN domain-like"/>
    <property type="match status" value="1"/>
</dbReference>
<organism evidence="2 3">
    <name type="scientific">Candidatus Methanoperedens nitratireducens</name>
    <dbReference type="NCBI Taxonomy" id="1392998"/>
    <lineage>
        <taxon>Archaea</taxon>
        <taxon>Methanobacteriati</taxon>
        <taxon>Methanobacteriota</taxon>
        <taxon>Stenosarchaea group</taxon>
        <taxon>Methanomicrobia</taxon>
        <taxon>Methanosarcinales</taxon>
        <taxon>ANME-2 cluster</taxon>
        <taxon>Candidatus Methanoperedentaceae</taxon>
        <taxon>Candidatus Methanoperedens</taxon>
    </lineage>
</organism>
<comment type="caution">
    <text evidence="2">The sequence shown here is derived from an EMBL/GenBank/DDBJ whole genome shotgun (WGS) entry which is preliminary data.</text>
</comment>
<protein>
    <submittedName>
        <fullName evidence="2">Putative nucleotide-binding protein</fullName>
    </submittedName>
</protein>
<dbReference type="InterPro" id="IPR002716">
    <property type="entry name" value="PIN_dom"/>
</dbReference>
<feature type="domain" description="PIN" evidence="1">
    <location>
        <begin position="1"/>
        <end position="120"/>
    </location>
</feature>
<sequence length="136" mass="15843">MRLVIDTNIIISSLISNSTRRYILMNSNIEFIAPEYTFTEILKHADLIEKKAKLESKDLQYVMDMLFSRITIYPKDEYADCYAQAKNIMKDVDPDDAPFLALAMKTKVDGIWSEDKGFQQQNYVKVYTTKELLELI</sequence>
<dbReference type="Proteomes" id="UP000027153">
    <property type="component" value="Unassembled WGS sequence"/>
</dbReference>
<reference evidence="2 3" key="1">
    <citation type="journal article" date="2013" name="Nature">
        <title>Anaerobic oxidation of methane coupled to nitrate reduction in a novel archaeal lineage.</title>
        <authorList>
            <person name="Haroon M.F."/>
            <person name="Hu S."/>
            <person name="Shi Y."/>
            <person name="Imelfort M."/>
            <person name="Keller J."/>
            <person name="Hugenholtz P."/>
            <person name="Yuan Z."/>
            <person name="Tyson G.W."/>
        </authorList>
    </citation>
    <scope>NUCLEOTIDE SEQUENCE [LARGE SCALE GENOMIC DNA]</scope>
    <source>
        <strain evidence="2 3">ANME-2d</strain>
    </source>
</reference>
<dbReference type="EMBL" id="JMIY01000005">
    <property type="protein sequence ID" value="KCZ71322.1"/>
    <property type="molecule type" value="Genomic_DNA"/>
</dbReference>
<dbReference type="Gene3D" id="3.40.50.1010">
    <property type="entry name" value="5'-nuclease"/>
    <property type="match status" value="1"/>
</dbReference>